<organism evidence="2 4">
    <name type="scientific">Odocoileus virginianus</name>
    <name type="common">White-tailed deer</name>
    <dbReference type="NCBI Taxonomy" id="9874"/>
    <lineage>
        <taxon>Eukaryota</taxon>
        <taxon>Metazoa</taxon>
        <taxon>Chordata</taxon>
        <taxon>Craniata</taxon>
        <taxon>Vertebrata</taxon>
        <taxon>Euteleostomi</taxon>
        <taxon>Mammalia</taxon>
        <taxon>Eutheria</taxon>
        <taxon>Laurasiatheria</taxon>
        <taxon>Artiodactyla</taxon>
        <taxon>Ruminantia</taxon>
        <taxon>Pecora</taxon>
        <taxon>Cervidae</taxon>
        <taxon>Odocoileinae</taxon>
        <taxon>Odocoileus</taxon>
    </lineage>
</organism>
<dbReference type="Proteomes" id="UP001652640">
    <property type="component" value="Unplaced"/>
</dbReference>
<feature type="compositionally biased region" description="Basic and acidic residues" evidence="1">
    <location>
        <begin position="13"/>
        <end position="29"/>
    </location>
</feature>
<evidence type="ECO:0000313" key="4">
    <source>
        <dbReference type="RefSeq" id="XP_070319141.1"/>
    </source>
</evidence>
<dbReference type="GeneID" id="110149674"/>
<dbReference type="RefSeq" id="XP_070319141.1">
    <property type="nucleotide sequence ID" value="XM_070463040.1"/>
</dbReference>
<gene>
    <name evidence="3 4" type="primary">RAB9B</name>
</gene>
<proteinExistence type="predicted"/>
<accession>A0ABM4HU90</accession>
<sequence length="115" mass="11795">MGGGAGPAPSSGGRERETLRGGSGGRERQLSGYRGPSCTCHPVEDEEAAGAVTVSPRNRIAGTEGSPAWPPRPSPASLPLCWAVYSGRSGLGTVPNCFLVCLQAHSPRAVVVRRG</sequence>
<reference evidence="3 4" key="1">
    <citation type="submission" date="2025-05" db="UniProtKB">
        <authorList>
            <consortium name="RefSeq"/>
        </authorList>
    </citation>
    <scope>IDENTIFICATION</scope>
    <source>
        <tissue evidence="3 4">Tongue muscle</tissue>
    </source>
</reference>
<feature type="region of interest" description="Disordered" evidence="1">
    <location>
        <begin position="1"/>
        <end position="74"/>
    </location>
</feature>
<dbReference type="RefSeq" id="XP_070319140.1">
    <property type="nucleotide sequence ID" value="XM_070463039.1"/>
</dbReference>
<name>A0ABM4HU90_ODOVR</name>
<evidence type="ECO:0000313" key="2">
    <source>
        <dbReference type="Proteomes" id="UP001652640"/>
    </source>
</evidence>
<evidence type="ECO:0000313" key="3">
    <source>
        <dbReference type="RefSeq" id="XP_070319140.1"/>
    </source>
</evidence>
<protein>
    <submittedName>
        <fullName evidence="3 4">Ras-related protein Rab-9B isoform X2</fullName>
    </submittedName>
</protein>
<evidence type="ECO:0000256" key="1">
    <source>
        <dbReference type="SAM" id="MobiDB-lite"/>
    </source>
</evidence>
<keyword evidence="2" id="KW-1185">Reference proteome</keyword>